<proteinExistence type="predicted"/>
<evidence type="ECO:0000313" key="2">
    <source>
        <dbReference type="EMBL" id="GMM36960.1"/>
    </source>
</evidence>
<dbReference type="Pfam" id="PF00581">
    <property type="entry name" value="Rhodanese"/>
    <property type="match status" value="1"/>
</dbReference>
<dbReference type="SUPFAM" id="SSF52821">
    <property type="entry name" value="Rhodanese/Cell cycle control phosphatase"/>
    <property type="match status" value="1"/>
</dbReference>
<name>A0AAV5QQZ7_9ASCO</name>
<comment type="caution">
    <text evidence="2">The sequence shown here is derived from an EMBL/GenBank/DDBJ whole genome shotgun (WGS) entry which is preliminary data.</text>
</comment>
<evidence type="ECO:0000313" key="3">
    <source>
        <dbReference type="Proteomes" id="UP001360560"/>
    </source>
</evidence>
<dbReference type="EMBL" id="BTFZ01000011">
    <property type="protein sequence ID" value="GMM36960.1"/>
    <property type="molecule type" value="Genomic_DNA"/>
</dbReference>
<evidence type="ECO:0000259" key="1">
    <source>
        <dbReference type="PROSITE" id="PS50206"/>
    </source>
</evidence>
<gene>
    <name evidence="2" type="ORF">DASC09_042850</name>
</gene>
<dbReference type="Proteomes" id="UP001360560">
    <property type="component" value="Unassembled WGS sequence"/>
</dbReference>
<organism evidence="2 3">
    <name type="scientific">Saccharomycopsis crataegensis</name>
    <dbReference type="NCBI Taxonomy" id="43959"/>
    <lineage>
        <taxon>Eukaryota</taxon>
        <taxon>Fungi</taxon>
        <taxon>Dikarya</taxon>
        <taxon>Ascomycota</taxon>
        <taxon>Saccharomycotina</taxon>
        <taxon>Saccharomycetes</taxon>
        <taxon>Saccharomycopsidaceae</taxon>
        <taxon>Saccharomycopsis</taxon>
    </lineage>
</organism>
<protein>
    <recommendedName>
        <fullName evidence="1">Rhodanese domain-containing protein</fullName>
    </recommendedName>
</protein>
<dbReference type="Gene3D" id="3.40.250.10">
    <property type="entry name" value="Rhodanese-like domain"/>
    <property type="match status" value="1"/>
</dbReference>
<keyword evidence="3" id="KW-1185">Reference proteome</keyword>
<sequence length="149" mass="16843">MPSGNKHLSVQDWLGIHPNPTSVAARISHEQTLKLLQERPDEIAILDLRNDRSPGFLKESINIPATSLNGIDEVKKELIDPMKEFKSNLQLTIVHCNSSKNRATKVAGWIQDYINENNIIDFKVSVLDHGINGWFKLSDPVYKSYIVPI</sequence>
<dbReference type="GeneID" id="90074935"/>
<dbReference type="RefSeq" id="XP_064853956.1">
    <property type="nucleotide sequence ID" value="XM_064997884.1"/>
</dbReference>
<reference evidence="2 3" key="1">
    <citation type="journal article" date="2023" name="Elife">
        <title>Identification of key yeast species and microbe-microbe interactions impacting larval growth of Drosophila in the wild.</title>
        <authorList>
            <person name="Mure A."/>
            <person name="Sugiura Y."/>
            <person name="Maeda R."/>
            <person name="Honda K."/>
            <person name="Sakurai N."/>
            <person name="Takahashi Y."/>
            <person name="Watada M."/>
            <person name="Katoh T."/>
            <person name="Gotoh A."/>
            <person name="Gotoh Y."/>
            <person name="Taniguchi I."/>
            <person name="Nakamura K."/>
            <person name="Hayashi T."/>
            <person name="Katayama T."/>
            <person name="Uemura T."/>
            <person name="Hattori Y."/>
        </authorList>
    </citation>
    <scope>NUCLEOTIDE SEQUENCE [LARGE SCALE GENOMIC DNA]</scope>
    <source>
        <strain evidence="2 3">SC-9</strain>
    </source>
</reference>
<dbReference type="InterPro" id="IPR036873">
    <property type="entry name" value="Rhodanese-like_dom_sf"/>
</dbReference>
<accession>A0AAV5QQZ7</accession>
<dbReference type="AlphaFoldDB" id="A0AAV5QQZ7"/>
<dbReference type="PROSITE" id="PS50206">
    <property type="entry name" value="RHODANESE_3"/>
    <property type="match status" value="1"/>
</dbReference>
<feature type="domain" description="Rhodanese" evidence="1">
    <location>
        <begin position="39"/>
        <end position="143"/>
    </location>
</feature>
<dbReference type="InterPro" id="IPR001763">
    <property type="entry name" value="Rhodanese-like_dom"/>
</dbReference>